<dbReference type="CDD" id="cd01544">
    <property type="entry name" value="PBP1_GalR"/>
    <property type="match status" value="1"/>
</dbReference>
<protein>
    <submittedName>
        <fullName evidence="5">LacI family DNA-binding transcriptional regulator</fullName>
    </submittedName>
</protein>
<dbReference type="InterPro" id="IPR046335">
    <property type="entry name" value="LacI/GalR-like_sensor"/>
</dbReference>
<dbReference type="EMBL" id="JAHBMK020000001">
    <property type="protein sequence ID" value="MDO8226314.1"/>
    <property type="molecule type" value="Genomic_DNA"/>
</dbReference>
<proteinExistence type="predicted"/>
<dbReference type="Pfam" id="PF13377">
    <property type="entry name" value="Peripla_BP_3"/>
    <property type="match status" value="1"/>
</dbReference>
<organism evidence="5 6">
    <name type="scientific">Bacillus cabrialesii subsp. tritici</name>
    <dbReference type="NCBI Taxonomy" id="2944916"/>
    <lineage>
        <taxon>Bacteria</taxon>
        <taxon>Bacillati</taxon>
        <taxon>Bacillota</taxon>
        <taxon>Bacilli</taxon>
        <taxon>Bacillales</taxon>
        <taxon>Bacillaceae</taxon>
        <taxon>Bacillus</taxon>
        <taxon>Bacillus cabrialesii</taxon>
    </lineage>
</organism>
<dbReference type="SUPFAM" id="SSF53822">
    <property type="entry name" value="Periplasmic binding protein-like I"/>
    <property type="match status" value="1"/>
</dbReference>
<keyword evidence="6" id="KW-1185">Reference proteome</keyword>
<dbReference type="SMART" id="SM00354">
    <property type="entry name" value="HTH_LACI"/>
    <property type="match status" value="1"/>
</dbReference>
<feature type="domain" description="HTH lacI-type" evidence="4">
    <location>
        <begin position="2"/>
        <end position="58"/>
    </location>
</feature>
<evidence type="ECO:0000256" key="1">
    <source>
        <dbReference type="ARBA" id="ARBA00023015"/>
    </source>
</evidence>
<dbReference type="Gene3D" id="3.40.50.2300">
    <property type="match status" value="2"/>
</dbReference>
<evidence type="ECO:0000313" key="5">
    <source>
        <dbReference type="EMBL" id="MDO8226314.1"/>
    </source>
</evidence>
<sequence length="351" mass="39326">MVRIKDIALKANVSSATVSRILNEDESLSVAGETRQRVIHIAEELGYQTVAKRRKARGQKRRTQPLIGVLSCLSPDQERQDPYFSSIRKGIEKECFEQEIFITNSIHLGSFQEHIFRELDGVIVIGRVHDEAVKHISERLEHAVFINHSPDPQAYDSIGIDFESASRQAIDHLFNLGYKRLGYIGGQEKEHTLKDGQSIRRTIEDKRLTAFLESAAPLPEHVLIGEYSMREGYRLMKKAIAQGNLPEAFFIASDSMAIGALKALQEAGLHVPRDTAIVSFNGIEEAEFASTPLTTVKVYTEEMGRTGVKLLLDRLNGRTLPHHVTLPTTLIVRQSCGYTAKEVNISKHSSR</sequence>
<dbReference type="PROSITE" id="PS50932">
    <property type="entry name" value="HTH_LACI_2"/>
    <property type="match status" value="1"/>
</dbReference>
<evidence type="ECO:0000259" key="4">
    <source>
        <dbReference type="PROSITE" id="PS50932"/>
    </source>
</evidence>
<dbReference type="InterPro" id="IPR010982">
    <property type="entry name" value="Lambda_DNA-bd_dom_sf"/>
</dbReference>
<keyword evidence="1" id="KW-0805">Transcription regulation</keyword>
<evidence type="ECO:0000256" key="3">
    <source>
        <dbReference type="ARBA" id="ARBA00023163"/>
    </source>
</evidence>
<dbReference type="SUPFAM" id="SSF47413">
    <property type="entry name" value="lambda repressor-like DNA-binding domains"/>
    <property type="match status" value="1"/>
</dbReference>
<reference evidence="5" key="1">
    <citation type="submission" date="2023-07" db="EMBL/GenBank/DDBJ databases">
        <title>Biological control against Fusarium languescens, the causal agent of wilt in Jalapeno peppers, by a novel bacterial subspecies: Bacillus cabrialesii subsp. tritici TSO2.</title>
        <authorList>
            <person name="Montoya-Martinez A.C."/>
            <person name="Figueroa-Brambila K.M."/>
            <person name="Escalante-Beltran A."/>
            <person name="Lopez-Montoya N.D."/>
            <person name="Valenzuela-Ruiz V."/>
            <person name="Parra-Cota F.I."/>
            <person name="Estrada Alvarado M.I."/>
            <person name="De Los Santos Villalobos S."/>
        </authorList>
    </citation>
    <scope>NUCLEOTIDE SEQUENCE</scope>
    <source>
        <strain evidence="5">TSO2</strain>
    </source>
</reference>
<comment type="caution">
    <text evidence="5">The sequence shown here is derived from an EMBL/GenBank/DDBJ whole genome shotgun (WGS) entry which is preliminary data.</text>
</comment>
<accession>A0ABT9DNN1</accession>
<dbReference type="PANTHER" id="PTHR30146">
    <property type="entry name" value="LACI-RELATED TRANSCRIPTIONAL REPRESSOR"/>
    <property type="match status" value="1"/>
</dbReference>
<dbReference type="Gene3D" id="1.10.260.40">
    <property type="entry name" value="lambda repressor-like DNA-binding domains"/>
    <property type="match status" value="1"/>
</dbReference>
<evidence type="ECO:0000313" key="6">
    <source>
        <dbReference type="Proteomes" id="UP001177121"/>
    </source>
</evidence>
<dbReference type="RefSeq" id="WP_213401772.1">
    <property type="nucleotide sequence ID" value="NZ_JAHBMK020000001.1"/>
</dbReference>
<dbReference type="PANTHER" id="PTHR30146:SF149">
    <property type="entry name" value="HTH-TYPE TRANSCRIPTIONAL REGULATOR EBGR"/>
    <property type="match status" value="1"/>
</dbReference>
<dbReference type="Pfam" id="PF00356">
    <property type="entry name" value="LacI"/>
    <property type="match status" value="1"/>
</dbReference>
<dbReference type="GO" id="GO:0003677">
    <property type="term" value="F:DNA binding"/>
    <property type="evidence" value="ECO:0007669"/>
    <property type="project" value="UniProtKB-KW"/>
</dbReference>
<keyword evidence="3" id="KW-0804">Transcription</keyword>
<dbReference type="Proteomes" id="UP001177121">
    <property type="component" value="Unassembled WGS sequence"/>
</dbReference>
<dbReference type="PROSITE" id="PS00356">
    <property type="entry name" value="HTH_LACI_1"/>
    <property type="match status" value="1"/>
</dbReference>
<name>A0ABT9DNN1_9BACI</name>
<gene>
    <name evidence="5" type="ORF">KHP33_015885</name>
</gene>
<keyword evidence="2 5" id="KW-0238">DNA-binding</keyword>
<dbReference type="CDD" id="cd01392">
    <property type="entry name" value="HTH_LacI"/>
    <property type="match status" value="1"/>
</dbReference>
<dbReference type="InterPro" id="IPR028082">
    <property type="entry name" value="Peripla_BP_I"/>
</dbReference>
<dbReference type="InterPro" id="IPR000843">
    <property type="entry name" value="HTH_LacI"/>
</dbReference>
<evidence type="ECO:0000256" key="2">
    <source>
        <dbReference type="ARBA" id="ARBA00023125"/>
    </source>
</evidence>